<reference evidence="2 3" key="1">
    <citation type="submission" date="2013-04" db="EMBL/GenBank/DDBJ databases">
        <title>Oceanicola sp. 22II1-22F33 Genome Sequencing.</title>
        <authorList>
            <person name="Lai Q."/>
            <person name="Li G."/>
            <person name="Shao Z."/>
        </authorList>
    </citation>
    <scope>NUCLEOTIDE SEQUENCE [LARGE SCALE GENOMIC DNA]</scope>
    <source>
        <strain evidence="2 3">22II1-22F33</strain>
    </source>
</reference>
<feature type="non-terminal residue" evidence="2">
    <location>
        <position position="1"/>
    </location>
</feature>
<feature type="region of interest" description="Disordered" evidence="1">
    <location>
        <begin position="2004"/>
        <end position="2034"/>
    </location>
</feature>
<evidence type="ECO:0000256" key="1">
    <source>
        <dbReference type="SAM" id="MobiDB-lite"/>
    </source>
</evidence>
<dbReference type="EMBL" id="AQQR01000032">
    <property type="protein sequence ID" value="OWU67090.1"/>
    <property type="molecule type" value="Genomic_DNA"/>
</dbReference>
<gene>
    <name evidence="2" type="ORF">ATO3_26740</name>
</gene>
<accession>A0A225NBA6</accession>
<keyword evidence="3" id="KW-1185">Reference proteome</keyword>
<protein>
    <submittedName>
        <fullName evidence="2">Uncharacterized protein</fullName>
    </submittedName>
</protein>
<dbReference type="OrthoDB" id="7875798at2"/>
<dbReference type="Proteomes" id="UP000215377">
    <property type="component" value="Unassembled WGS sequence"/>
</dbReference>
<organism evidence="2 3">
    <name type="scientific">Marinibacterium profundimaris</name>
    <dbReference type="NCBI Taxonomy" id="1679460"/>
    <lineage>
        <taxon>Bacteria</taxon>
        <taxon>Pseudomonadati</taxon>
        <taxon>Pseudomonadota</taxon>
        <taxon>Alphaproteobacteria</taxon>
        <taxon>Rhodobacterales</taxon>
        <taxon>Paracoccaceae</taxon>
        <taxon>Marinibacterium</taxon>
    </lineage>
</organism>
<dbReference type="PROSITE" id="PS00330">
    <property type="entry name" value="HEMOLYSIN_CALCIUM"/>
    <property type="match status" value="1"/>
</dbReference>
<dbReference type="InterPro" id="IPR018511">
    <property type="entry name" value="Hemolysin-typ_Ca-bd_CS"/>
</dbReference>
<dbReference type="GO" id="GO:0005509">
    <property type="term" value="F:calcium ion binding"/>
    <property type="evidence" value="ECO:0007669"/>
    <property type="project" value="InterPro"/>
</dbReference>
<dbReference type="Pfam" id="PF00353">
    <property type="entry name" value="HemolysinCabind"/>
    <property type="match status" value="1"/>
</dbReference>
<name>A0A225NBA6_9RHOB</name>
<dbReference type="SUPFAM" id="SSF51120">
    <property type="entry name" value="beta-Roll"/>
    <property type="match status" value="1"/>
</dbReference>
<evidence type="ECO:0000313" key="2">
    <source>
        <dbReference type="EMBL" id="OWU67090.1"/>
    </source>
</evidence>
<dbReference type="Gene3D" id="2.150.10.10">
    <property type="entry name" value="Serralysin-like metalloprotease, C-terminal"/>
    <property type="match status" value="1"/>
</dbReference>
<proteinExistence type="predicted"/>
<evidence type="ECO:0000313" key="3">
    <source>
        <dbReference type="Proteomes" id="UP000215377"/>
    </source>
</evidence>
<dbReference type="InterPro" id="IPR001343">
    <property type="entry name" value="Hemolysn_Ca-bd"/>
</dbReference>
<dbReference type="InterPro" id="IPR011049">
    <property type="entry name" value="Serralysin-like_metalloprot_C"/>
</dbReference>
<dbReference type="PRINTS" id="PR00313">
    <property type="entry name" value="CABNDNGRPT"/>
</dbReference>
<sequence length="3016" mass="312397">TDPGLPREQLDSVTLTLDDLPPDVVITGVPAGTVTYDASTGGSLTFTGTAAQYDALQLTFPTDYSTESPGADGLVLTGTLSATSTEDATGQTAPVTLRITPEGDLFIDDSLPDTVPDETDGPTLLTPSELLFPEITDADGSESFTRMVLVVEGLPPDATPVFGPDVTLSTTVAADGSVTATFTVDPAAPDMVPAYQSIQITLAGDFSTANRSDLSNGDTQLPLTFRLTAESDEDRDLASDLPDDGQATVSRVVDIGFEEDIDLAAPDTITAAEDDGVEDSDQGVTVDLGIEITVDDADGSETEDPTSIFGAQVRIYFGGLPTGAAVNGGTLVGPLWTGSVTETEALTLALPGNYNGTVTGVILVTTREGFEVTPQEIVITPTPDGTIIAQSIDEQETDAPVTIRFSDYLEILDTDPGELVESGSLTVTGLPPGTTSNGGTITADGTGTFTLTYVYPQDFPPPQDLTVTFPADYSTDNPGDVITGDLSVEIRDGTDVYTEDLTFPIHIAVEGDVEVDGADLVLDETDDLVLFRPVDSVLPQATDADGSESIQQIGVVLPQAPEGMRYSLDGVSFMDLPANGILSLSEAEYGNLVFELPADFSTQSPQSNLNIFVLAATDENGGAIGRLSVEVRAEGDIVMDGPGAIVLGENDAPNDSDEDATSSAPMIFALRDAVDPVATDVDGSESVASIDVTLAGLPDGAFYSTDDGQSWIAVPTGGTLSLTGLTEQVFDRVQVRLPDDFSTVDDLIGSVTARTDESILAGETDSGPDDGVETREFIVTISSEADVRIDVADITVIEDLGEVIPLDIAATVTDIDGSETITDITVAFDGLPTNGPTTLTEGTQLTGPQAVWSGTAAQLTALGVASFPEHFSGVIDISVTVITDEGDPAGTSDAFVLNVTPVAEPAITLSVDDNEAAVTGAEADQFVVKEDAGFLLLIDAQTPDRDGSESLTQIVIENLPAGWVASTGGAVDLALFEAGAADVAGATISGTTLTITLLPGVTAFDGALRVTPLADDDRDVETLMGGDLVATVTSVDTATGLPSDTATAGDGTDVDVDAVVDGATPAGTDETVNENRADVLVMDLGLGGIALEDSDGSEVFSAVELTFTIATASSNFDPLTDLLLSGDPAVASFVAASAVSSTADSVTYRFEPGNGATTQEFSDALATAQIILPRYFSGVITVDGTADWQETTTPVTSPGDVELDQSDNFNSATFQFVKTVSPQGQADLTASVFVLDTDDANGDPTRVEATVRNGSIAGAEILTLLEATADGSSPGGATAFFVGMSGYTPDKDGSEQMVAITVRNVPTEWIAPFVSNGVVDRAAFHTLDGSGPISDAEWAKVDQATYDETTGELVLELVPGVTEFEGAVLLQPTLYEDYDVDRQDGDDYSAAGAFFGDDLHVVLDLTDTNTATTQTRSADAELDVDVDPVNNFAIIQAIPVGNEQVIDDANGVWNISLDVRIPDTDGSEQITALVLRQVPAEVTVYVTDPNDPTGPKIPALITELNSPPGFNSWSLENGEWLDIEFRGIPTHTAGNVALDVDVVTTEDDGTTRVTPLNQPLYIQPVADGGDPSESAATLEDTAVQVSIDGNIIDNMTNSPGSPEAILNYIILENVQPDSAGRQPTFYDGDPAQGGMQITFSAGQVLLTPEQAANLWVLPGQDSNETVQFDVRVLYYETILPSETLVATGTVTVDVTGVADTPVQVLQNEDPSTTAGGIALADVDAIYRPSEVIDGLENYNRLYGYAGYDTAPFVLNMRLTDEVLRTGFTDDPAQDFEAADPPGGTMTEIVTRPPDGFDGSETLYHVITGVDPRVDLLGAQSIDATGETYLVTSAKLSALSFVPTNVSEITYYDMTMHTIVLEDDQEIILPPGNSVEDNLAYLDSLTGGAVVSEDFSVVVLPQTGTGPDPCPPEKDLPLPELMLIGGGDEDTEIALKLKITPVPGFYDSIGDLAVLPNGVNGDFTLAIDLPPGATLSSDPSGAVLPDPTSGRWVIDIAKLGVDPSDPTQTEGSILFTPPPHQSSPVNPFDPDETLGPDDPYDDLSELDYAMRLVNVDCDTVKSGSGTFDLTINPVVDGPDIILGGADVFDEDTVYDLGLSIEGIDGGERLVGDVEIVIGGGDPGIQLIGPDGPLTGTVDQDGVTTYLVDPDDIGSLSLVPTEHLAVLTSIRVSATSEDIDGSQLTNTVQKILQVIPVADVPVFDFDTSTTDPDTGLPYVDDSGSDPVITIVEDQAFTLADVLDVYTPDQDGSETLSITIFDVPSYLRISGPSGSGFIDNGDGSYTISAGAYQQVTLQLRDEHARTPDALDPSLPDAIPLRISASTLELGNSDTAASSQTFSIRVRPDADVPVLTASIDPATGVEDQPQPYAITLSATTPDPHEAISFQVSVPATGSIYLDGNVLTPDANGMVTIAGVQSGGSGPFTPAGAVTFVPVEDFGGQVALNAVAITSDAELNGSFVDTQASAVVPLELDVTVSPDLVVTVDDPDVELQETDDAVSFAPAGDFTIDVADVDGSEVVTQLTYTISGVPDGTTYSVGGGTPVAASGDLVFTGTQAEFDTLTVTFPADFATNDTPLNGTLNVQTNENGNETGAFTIDVAGELDLVVTNTTPIALAQDGAPLVVEFGIDADVTDQQAVQSEWLEEVVITFDTPLPAGTTASAGVIDANRQTLTYTRGTTDIATFAAAVAALSITLPGTAAAGFGGEITVSTNHGTAPAQAFVVDLNDQPQISGPVSFSTTETSFDIDFATLLANATDSDNLTVENPSSDDPDVSVTLLADAVRVTVPDGYVGNPVLTYDVVDDAGVPATAQATADLNINTMQMIETGQVMLGNPLLSDVTGAPGGNDIALGTDAADSVVLDPSARPYAEVEGFSLLGGDDIVDLSAGSAGYSVDGGAGADRITGSAGDDLLSGGADADTLTGGAGDDIFAMTDLLASDVITDYRSPSAAGETDQLDLSSLVQLSGTEAIADRVSYDTGTGALNVDGSQVAEVQTGSGFANQVQVIFEDAANTQQSAVI</sequence>
<comment type="caution">
    <text evidence="2">The sequence shown here is derived from an EMBL/GenBank/DDBJ whole genome shotgun (WGS) entry which is preliminary data.</text>
</comment>